<dbReference type="RefSeq" id="WP_226933993.1">
    <property type="nucleotide sequence ID" value="NZ_JACDXX010000002.1"/>
</dbReference>
<sequence>MTLMIDRLGHLGDGIARGPEGAVFVPGMLPGEEVTGELNGDKLTNARIVTPSAARVKPPCPHAKTCGGCQLQHASEAFTAAWKQQVVREALSFQGVEAAIAPRTLTSPPASRRRATLSGRRTKSGVLLGFHAKGQAMIVAVPGCRLLHPDLMATLPALEALVTLGGSRTTELSLAVTTSLTGPDVVVTGGKPADAAQQMELARLAERFGLARLSWEGEMVAQRNAPRIDLGAARVDIPPGAFLQATAEGEAALVGAVRTAVSGAKRVLDLFCGMGTFALPLASDAEVHAVEGHRALTSTLEKAARNTPGLKKLSVETRDLFRRPLEVDEFKGIDAVVIDPPRAGAEAQCERLAASKVPVIAMVSCNPVTFARDARILTAGGYRLEAVQVVDQFRWSVHIELVARFSRSA</sequence>
<dbReference type="EMBL" id="JACDXX010000002">
    <property type="protein sequence ID" value="MCB5408893.1"/>
    <property type="molecule type" value="Genomic_DNA"/>
</dbReference>
<keyword evidence="1" id="KW-0479">Metal-binding</keyword>
<dbReference type="PANTHER" id="PTHR11061:SF49">
    <property type="entry name" value="23S RRNA (URACIL(1939)-C(5))-METHYLTRANSFERASE RLMD"/>
    <property type="match status" value="1"/>
</dbReference>
<dbReference type="Gene3D" id="3.40.50.150">
    <property type="entry name" value="Vaccinia Virus protein VP39"/>
    <property type="match status" value="1"/>
</dbReference>
<evidence type="ECO:0000256" key="3">
    <source>
        <dbReference type="ARBA" id="ARBA00022679"/>
    </source>
</evidence>
<feature type="binding site" evidence="6">
    <location>
        <position position="339"/>
    </location>
    <ligand>
        <name>S-adenosyl-L-methionine</name>
        <dbReference type="ChEBI" id="CHEBI:59789"/>
    </ligand>
</feature>
<dbReference type="InterPro" id="IPR029063">
    <property type="entry name" value="SAM-dependent_MTases_sf"/>
</dbReference>
<protein>
    <submittedName>
        <fullName evidence="7">Class I SAM-dependent RNA methyltransferase</fullName>
    </submittedName>
</protein>
<dbReference type="SUPFAM" id="SSF53335">
    <property type="entry name" value="S-adenosyl-L-methionine-dependent methyltransferases"/>
    <property type="match status" value="1"/>
</dbReference>
<keyword evidence="4 6" id="KW-0949">S-adenosyl-L-methionine</keyword>
<dbReference type="InterPro" id="IPR012340">
    <property type="entry name" value="NA-bd_OB-fold"/>
</dbReference>
<evidence type="ECO:0000313" key="8">
    <source>
        <dbReference type="Proteomes" id="UP001198571"/>
    </source>
</evidence>
<feature type="binding site" evidence="6">
    <location>
        <position position="244"/>
    </location>
    <ligand>
        <name>S-adenosyl-L-methionine</name>
        <dbReference type="ChEBI" id="CHEBI:59789"/>
    </ligand>
</feature>
<evidence type="ECO:0000313" key="7">
    <source>
        <dbReference type="EMBL" id="MCB5408893.1"/>
    </source>
</evidence>
<feature type="active site" description="Nucleophile" evidence="6">
    <location>
        <position position="365"/>
    </location>
</feature>
<evidence type="ECO:0000256" key="1">
    <source>
        <dbReference type="ARBA" id="ARBA00022485"/>
    </source>
</evidence>
<keyword evidence="1" id="KW-0004">4Fe-4S</keyword>
<keyword evidence="3 6" id="KW-0808">Transferase</keyword>
<organism evidence="7 8">
    <name type="scientific">Pseudogemmobacter faecipullorum</name>
    <dbReference type="NCBI Taxonomy" id="2755041"/>
    <lineage>
        <taxon>Bacteria</taxon>
        <taxon>Pseudomonadati</taxon>
        <taxon>Pseudomonadota</taxon>
        <taxon>Alphaproteobacteria</taxon>
        <taxon>Rhodobacterales</taxon>
        <taxon>Paracoccaceae</taxon>
        <taxon>Pseudogemmobacter</taxon>
    </lineage>
</organism>
<proteinExistence type="inferred from homology"/>
<evidence type="ECO:0000256" key="4">
    <source>
        <dbReference type="ARBA" id="ARBA00022691"/>
    </source>
</evidence>
<feature type="binding site" evidence="6">
    <location>
        <position position="271"/>
    </location>
    <ligand>
        <name>S-adenosyl-L-methionine</name>
        <dbReference type="ChEBI" id="CHEBI:59789"/>
    </ligand>
</feature>
<dbReference type="Gene3D" id="2.40.50.140">
    <property type="entry name" value="Nucleic acid-binding proteins"/>
    <property type="match status" value="1"/>
</dbReference>
<gene>
    <name evidence="7" type="ORF">H0485_02565</name>
</gene>
<dbReference type="Gene3D" id="2.40.50.1070">
    <property type="match status" value="1"/>
</dbReference>
<comment type="similarity">
    <text evidence="6">Belongs to the class I-like SAM-binding methyltransferase superfamily. RNA M5U methyltransferase family.</text>
</comment>
<keyword evidence="8" id="KW-1185">Reference proteome</keyword>
<evidence type="ECO:0000256" key="2">
    <source>
        <dbReference type="ARBA" id="ARBA00022603"/>
    </source>
</evidence>
<dbReference type="PANTHER" id="PTHR11061">
    <property type="entry name" value="RNA M5U METHYLTRANSFERASE"/>
    <property type="match status" value="1"/>
</dbReference>
<feature type="binding site" evidence="6">
    <location>
        <position position="291"/>
    </location>
    <ligand>
        <name>S-adenosyl-L-methionine</name>
        <dbReference type="ChEBI" id="CHEBI:59789"/>
    </ligand>
</feature>
<keyword evidence="2 6" id="KW-0489">Methyltransferase</keyword>
<dbReference type="SUPFAM" id="SSF50249">
    <property type="entry name" value="Nucleic acid-binding proteins"/>
    <property type="match status" value="1"/>
</dbReference>
<dbReference type="PROSITE" id="PS51687">
    <property type="entry name" value="SAM_MT_RNA_M5U"/>
    <property type="match status" value="1"/>
</dbReference>
<evidence type="ECO:0000256" key="5">
    <source>
        <dbReference type="ARBA" id="ARBA00023014"/>
    </source>
</evidence>
<reference evidence="7 8" key="1">
    <citation type="submission" date="2020-07" db="EMBL/GenBank/DDBJ databases">
        <title>Pseudogemmobacter sp. nov., isolated from poultry manure in Taiwan.</title>
        <authorList>
            <person name="Lin S.-Y."/>
            <person name="Tang Y.-S."/>
            <person name="Young C.-C."/>
        </authorList>
    </citation>
    <scope>NUCLEOTIDE SEQUENCE [LARGE SCALE GENOMIC DNA]</scope>
    <source>
        <strain evidence="7 8">CC-YST710</strain>
    </source>
</reference>
<keyword evidence="1" id="KW-0408">Iron</keyword>
<dbReference type="Pfam" id="PF05958">
    <property type="entry name" value="tRNA_U5-meth_tr"/>
    <property type="match status" value="1"/>
</dbReference>
<comment type="caution">
    <text evidence="7">The sequence shown here is derived from an EMBL/GenBank/DDBJ whole genome shotgun (WGS) entry which is preliminary data.</text>
</comment>
<keyword evidence="5" id="KW-0411">Iron-sulfur</keyword>
<dbReference type="InterPro" id="IPR010280">
    <property type="entry name" value="U5_MeTrfase_fam"/>
</dbReference>
<evidence type="ECO:0000256" key="6">
    <source>
        <dbReference type="PROSITE-ProRule" id="PRU01024"/>
    </source>
</evidence>
<dbReference type="GO" id="GO:0008168">
    <property type="term" value="F:methyltransferase activity"/>
    <property type="evidence" value="ECO:0007669"/>
    <property type="project" value="UniProtKB-KW"/>
</dbReference>
<dbReference type="CDD" id="cd02440">
    <property type="entry name" value="AdoMet_MTases"/>
    <property type="match status" value="1"/>
</dbReference>
<dbReference type="Proteomes" id="UP001198571">
    <property type="component" value="Unassembled WGS sequence"/>
</dbReference>
<accession>A0ABS8CHM4</accession>
<dbReference type="GO" id="GO:0032259">
    <property type="term" value="P:methylation"/>
    <property type="evidence" value="ECO:0007669"/>
    <property type="project" value="UniProtKB-KW"/>
</dbReference>
<name>A0ABS8CHM4_9RHOB</name>